<evidence type="ECO:0000256" key="7">
    <source>
        <dbReference type="ARBA" id="ARBA00033993"/>
    </source>
</evidence>
<evidence type="ECO:0000256" key="6">
    <source>
        <dbReference type="ARBA" id="ARBA00023136"/>
    </source>
</evidence>
<feature type="transmembrane region" description="Helical" evidence="10">
    <location>
        <begin position="300"/>
        <end position="323"/>
    </location>
</feature>
<name>A0AAN9WL11_9ORTH</name>
<feature type="transmembrane region" description="Helical" evidence="10">
    <location>
        <begin position="137"/>
        <end position="161"/>
    </location>
</feature>
<gene>
    <name evidence="11" type="ORF">R5R35_001729</name>
</gene>
<dbReference type="Pfam" id="PF03253">
    <property type="entry name" value="UT"/>
    <property type="match status" value="2"/>
</dbReference>
<evidence type="ECO:0008006" key="13">
    <source>
        <dbReference type="Google" id="ProtNLM"/>
    </source>
</evidence>
<feature type="site" description="Important for channel permeability" evidence="8">
    <location>
        <position position="397"/>
    </location>
</feature>
<feature type="compositionally biased region" description="Basic and acidic residues" evidence="9">
    <location>
        <begin position="459"/>
        <end position="471"/>
    </location>
</feature>
<sequence length="471" mass="49501">MADARSPSRNRRFGEKQMGRKFVVFVGDCSQAGEVIANKPITPLWVLVGFVDTLLRSYGQVVFCNNPVTGLLIMIALFISGPFAALVGLVAATIAIFTAWLLDQSPNAVRGGVFSYNAVLVGQLTAVLFPEMTIVDWIFMVFGAIFSVYFTSSFAALFGSISKHPMPALTVPFVAAQVLVCLSAASPGALYLKTPLPNLSGNIPGSALSNNSLLGGDSSTNTSVQQALVAATDLASTTNDLPDSIVFNNGDGIVAMNASMNSIPNPTTVNIETLDWGEVFTGVLKSIGQAYGQEHLPGSLLMYLGVVISSPTTALMCLFGSTVSTLVGAVLCPGPAESLYAGVWGYNGLLTAAALGGFALVLTPQSAALALMGALLTAVVHFALLASFLRAGVPLLTLPFNLAALLLLCATARGGGSLVRPPALTYPEKHRRDWAAARHSKRSRNLSSPSDLSSPDDEVDKKEQFRKLEII</sequence>
<evidence type="ECO:0000256" key="9">
    <source>
        <dbReference type="SAM" id="MobiDB-lite"/>
    </source>
</evidence>
<keyword evidence="5 10" id="KW-1133">Transmembrane helix</keyword>
<protein>
    <recommendedName>
        <fullName evidence="13">Urea transporter</fullName>
    </recommendedName>
</protein>
<dbReference type="InterPro" id="IPR004937">
    <property type="entry name" value="Urea_transporter"/>
</dbReference>
<evidence type="ECO:0000313" key="12">
    <source>
        <dbReference type="Proteomes" id="UP001378592"/>
    </source>
</evidence>
<evidence type="ECO:0000256" key="4">
    <source>
        <dbReference type="ARBA" id="ARBA00022692"/>
    </source>
</evidence>
<dbReference type="GO" id="GO:0015204">
    <property type="term" value="F:urea transmembrane transporter activity"/>
    <property type="evidence" value="ECO:0007669"/>
    <property type="project" value="InterPro"/>
</dbReference>
<evidence type="ECO:0000256" key="10">
    <source>
        <dbReference type="SAM" id="Phobius"/>
    </source>
</evidence>
<dbReference type="InterPro" id="IPR029020">
    <property type="entry name" value="Ammonium/urea_transptr"/>
</dbReference>
<evidence type="ECO:0000313" key="11">
    <source>
        <dbReference type="EMBL" id="KAK7872163.1"/>
    </source>
</evidence>
<dbReference type="PANTHER" id="PTHR10464">
    <property type="entry name" value="UREA TRANSPORTER"/>
    <property type="match status" value="1"/>
</dbReference>
<evidence type="ECO:0000256" key="2">
    <source>
        <dbReference type="ARBA" id="ARBA00005914"/>
    </source>
</evidence>
<dbReference type="Gene3D" id="1.10.3430.10">
    <property type="entry name" value="Ammonium transporter AmtB like domains"/>
    <property type="match status" value="2"/>
</dbReference>
<evidence type="ECO:0000256" key="1">
    <source>
        <dbReference type="ARBA" id="ARBA00004651"/>
    </source>
</evidence>
<reference evidence="11 12" key="1">
    <citation type="submission" date="2024-03" db="EMBL/GenBank/DDBJ databases">
        <title>The genome assembly and annotation of the cricket Gryllus longicercus Weissman &amp; Gray.</title>
        <authorList>
            <person name="Szrajer S."/>
            <person name="Gray D."/>
            <person name="Ylla G."/>
        </authorList>
    </citation>
    <scope>NUCLEOTIDE SEQUENCE [LARGE SCALE GENOMIC DNA]</scope>
    <source>
        <strain evidence="11">DAG 2021-001</strain>
        <tissue evidence="11">Whole body minus gut</tissue>
    </source>
</reference>
<comment type="subcellular location">
    <subcellularLocation>
        <location evidence="1">Cell membrane</location>
        <topology evidence="1">Multi-pass membrane protein</topology>
    </subcellularLocation>
</comment>
<feature type="transmembrane region" description="Helical" evidence="10">
    <location>
        <begin position="71"/>
        <end position="101"/>
    </location>
</feature>
<accession>A0AAN9WL11</accession>
<dbReference type="Proteomes" id="UP001378592">
    <property type="component" value="Unassembled WGS sequence"/>
</dbReference>
<keyword evidence="4 10" id="KW-0812">Transmembrane</keyword>
<keyword evidence="12" id="KW-1185">Reference proteome</keyword>
<feature type="transmembrane region" description="Helical" evidence="10">
    <location>
        <begin position="173"/>
        <end position="192"/>
    </location>
</feature>
<proteinExistence type="inferred from homology"/>
<dbReference type="PIRSF" id="PIRSF016502">
    <property type="entry name" value="Urea_transporter"/>
    <property type="match status" value="1"/>
</dbReference>
<feature type="transmembrane region" description="Helical" evidence="10">
    <location>
        <begin position="343"/>
        <end position="362"/>
    </location>
</feature>
<comment type="similarity">
    <text evidence="2">Belongs to the urea transporter family.</text>
</comment>
<dbReference type="PANTHER" id="PTHR10464:SF4">
    <property type="entry name" value="UREA TRANSPORTER"/>
    <property type="match status" value="1"/>
</dbReference>
<dbReference type="GO" id="GO:0005886">
    <property type="term" value="C:plasma membrane"/>
    <property type="evidence" value="ECO:0007669"/>
    <property type="project" value="UniProtKB-SubCell"/>
</dbReference>
<evidence type="ECO:0000256" key="3">
    <source>
        <dbReference type="ARBA" id="ARBA00022475"/>
    </source>
</evidence>
<dbReference type="AlphaFoldDB" id="A0AAN9WL11"/>
<feature type="transmembrane region" description="Helical" evidence="10">
    <location>
        <begin position="113"/>
        <end position="130"/>
    </location>
</feature>
<organism evidence="11 12">
    <name type="scientific">Gryllus longicercus</name>
    <dbReference type="NCBI Taxonomy" id="2509291"/>
    <lineage>
        <taxon>Eukaryota</taxon>
        <taxon>Metazoa</taxon>
        <taxon>Ecdysozoa</taxon>
        <taxon>Arthropoda</taxon>
        <taxon>Hexapoda</taxon>
        <taxon>Insecta</taxon>
        <taxon>Pterygota</taxon>
        <taxon>Neoptera</taxon>
        <taxon>Polyneoptera</taxon>
        <taxon>Orthoptera</taxon>
        <taxon>Ensifera</taxon>
        <taxon>Gryllidea</taxon>
        <taxon>Grylloidea</taxon>
        <taxon>Gryllidae</taxon>
        <taxon>Gryllinae</taxon>
        <taxon>Gryllus</taxon>
    </lineage>
</organism>
<feature type="transmembrane region" description="Helical" evidence="10">
    <location>
        <begin position="369"/>
        <end position="389"/>
    </location>
</feature>
<comment type="catalytic activity">
    <reaction evidence="7">
        <text>urea(in) = urea(out)</text>
        <dbReference type="Rhea" id="RHEA:32799"/>
        <dbReference type="ChEBI" id="CHEBI:16199"/>
    </reaction>
</comment>
<evidence type="ECO:0000256" key="5">
    <source>
        <dbReference type="ARBA" id="ARBA00022989"/>
    </source>
</evidence>
<evidence type="ECO:0000256" key="8">
    <source>
        <dbReference type="PIRSR" id="PIRSR016502-1"/>
    </source>
</evidence>
<comment type="caution">
    <text evidence="11">The sequence shown here is derived from an EMBL/GenBank/DDBJ whole genome shotgun (WGS) entry which is preliminary data.</text>
</comment>
<dbReference type="EMBL" id="JAZDUA010000028">
    <property type="protein sequence ID" value="KAK7872163.1"/>
    <property type="molecule type" value="Genomic_DNA"/>
</dbReference>
<keyword evidence="3" id="KW-1003">Cell membrane</keyword>
<feature type="region of interest" description="Disordered" evidence="9">
    <location>
        <begin position="435"/>
        <end position="471"/>
    </location>
</feature>
<keyword evidence="6 10" id="KW-0472">Membrane</keyword>